<dbReference type="InterPro" id="IPR020568">
    <property type="entry name" value="Ribosomal_Su5_D2-typ_SF"/>
</dbReference>
<comment type="caution">
    <text evidence="3">The sequence shown here is derived from an EMBL/GenBank/DDBJ whole genome shotgun (WGS) entry which is preliminary data.</text>
</comment>
<evidence type="ECO:0000259" key="2">
    <source>
        <dbReference type="Pfam" id="PF01138"/>
    </source>
</evidence>
<accession>A0A0C2IP78</accession>
<dbReference type="GO" id="GO:0071028">
    <property type="term" value="P:nuclear mRNA surveillance"/>
    <property type="evidence" value="ECO:0007669"/>
    <property type="project" value="TreeGrafter"/>
</dbReference>
<dbReference type="InterPro" id="IPR050080">
    <property type="entry name" value="RNase_PH"/>
</dbReference>
<dbReference type="GO" id="GO:0071051">
    <property type="term" value="P:poly(A)-dependent snoRNA 3'-end processing"/>
    <property type="evidence" value="ECO:0007669"/>
    <property type="project" value="TreeGrafter"/>
</dbReference>
<dbReference type="GO" id="GO:0000176">
    <property type="term" value="C:nuclear exosome (RNase complex)"/>
    <property type="evidence" value="ECO:0007669"/>
    <property type="project" value="TreeGrafter"/>
</dbReference>
<dbReference type="OrthoDB" id="27298at2759"/>
<dbReference type="Gene3D" id="3.30.230.70">
    <property type="entry name" value="GHMP Kinase, N-terminal domain"/>
    <property type="match status" value="1"/>
</dbReference>
<dbReference type="Proteomes" id="UP000031668">
    <property type="component" value="Unassembled WGS sequence"/>
</dbReference>
<dbReference type="GO" id="GO:0016075">
    <property type="term" value="P:rRNA catabolic process"/>
    <property type="evidence" value="ECO:0007669"/>
    <property type="project" value="TreeGrafter"/>
</dbReference>
<reference evidence="3 4" key="1">
    <citation type="journal article" date="2014" name="Genome Biol. Evol.">
        <title>The genome of the myxosporean Thelohanellus kitauei shows adaptations to nutrient acquisition within its fish host.</title>
        <authorList>
            <person name="Yang Y."/>
            <person name="Xiong J."/>
            <person name="Zhou Z."/>
            <person name="Huo F."/>
            <person name="Miao W."/>
            <person name="Ran C."/>
            <person name="Liu Y."/>
            <person name="Zhang J."/>
            <person name="Feng J."/>
            <person name="Wang M."/>
            <person name="Wang M."/>
            <person name="Wang L."/>
            <person name="Yao B."/>
        </authorList>
    </citation>
    <scope>NUCLEOTIDE SEQUENCE [LARGE SCALE GENOMIC DNA]</scope>
    <source>
        <strain evidence="3">Wuqing</strain>
    </source>
</reference>
<dbReference type="GO" id="GO:0003723">
    <property type="term" value="F:RNA binding"/>
    <property type="evidence" value="ECO:0007669"/>
    <property type="project" value="TreeGrafter"/>
</dbReference>
<name>A0A0C2IP78_THEKT</name>
<dbReference type="GO" id="GO:0000177">
    <property type="term" value="C:cytoplasmic exosome (RNase complex)"/>
    <property type="evidence" value="ECO:0007669"/>
    <property type="project" value="TreeGrafter"/>
</dbReference>
<keyword evidence="4" id="KW-1185">Reference proteome</keyword>
<evidence type="ECO:0000313" key="4">
    <source>
        <dbReference type="Proteomes" id="UP000031668"/>
    </source>
</evidence>
<dbReference type="Pfam" id="PF01138">
    <property type="entry name" value="RNase_PH"/>
    <property type="match status" value="1"/>
</dbReference>
<feature type="domain" description="Exoribonuclease phosphorolytic" evidence="2">
    <location>
        <begin position="13"/>
        <end position="125"/>
    </location>
</feature>
<dbReference type="GO" id="GO:0005730">
    <property type="term" value="C:nucleolus"/>
    <property type="evidence" value="ECO:0007669"/>
    <property type="project" value="TreeGrafter"/>
</dbReference>
<dbReference type="InterPro" id="IPR001247">
    <property type="entry name" value="ExoRNase_PH_dom1"/>
</dbReference>
<evidence type="ECO:0000313" key="3">
    <source>
        <dbReference type="EMBL" id="KII67289.1"/>
    </source>
</evidence>
<dbReference type="SUPFAM" id="SSF54211">
    <property type="entry name" value="Ribosomal protein S5 domain 2-like"/>
    <property type="match status" value="1"/>
</dbReference>
<protein>
    <submittedName>
        <fullName evidence="3">Exosome complex component Rrp41</fullName>
    </submittedName>
</protein>
<dbReference type="PANTHER" id="PTHR11953:SF0">
    <property type="entry name" value="EXOSOME COMPLEX COMPONENT RRP41"/>
    <property type="match status" value="1"/>
</dbReference>
<proteinExistence type="inferred from homology"/>
<comment type="similarity">
    <text evidence="1">Belongs to the RNase PH family.</text>
</comment>
<dbReference type="InterPro" id="IPR027408">
    <property type="entry name" value="PNPase/RNase_PH_dom_sf"/>
</dbReference>
<dbReference type="AlphaFoldDB" id="A0A0C2IP78"/>
<dbReference type="EMBL" id="JWZT01003251">
    <property type="protein sequence ID" value="KII67289.1"/>
    <property type="molecule type" value="Genomic_DNA"/>
</dbReference>
<dbReference type="PANTHER" id="PTHR11953">
    <property type="entry name" value="EXOSOME COMPLEX COMPONENT"/>
    <property type="match status" value="1"/>
</dbReference>
<sequence length="128" mass="14748">MMELRSDGRKNDELRKIKGRMNVLKGCDGSAVFQLGNTKVLAVVYGPSDIQEWRLNYSELQDDLYVKCNLSVSSSTKMVNPLARMYLNEGKALEMCSQIQKIFRTIIFKDFFAKSRVEVNLIVIHYFV</sequence>
<dbReference type="GO" id="GO:0034475">
    <property type="term" value="P:U4 snRNA 3'-end processing"/>
    <property type="evidence" value="ECO:0007669"/>
    <property type="project" value="TreeGrafter"/>
</dbReference>
<gene>
    <name evidence="3" type="ORF">RF11_07712</name>
</gene>
<organism evidence="3 4">
    <name type="scientific">Thelohanellus kitauei</name>
    <name type="common">Myxosporean</name>
    <dbReference type="NCBI Taxonomy" id="669202"/>
    <lineage>
        <taxon>Eukaryota</taxon>
        <taxon>Metazoa</taxon>
        <taxon>Cnidaria</taxon>
        <taxon>Myxozoa</taxon>
        <taxon>Myxosporea</taxon>
        <taxon>Bivalvulida</taxon>
        <taxon>Platysporina</taxon>
        <taxon>Myxobolidae</taxon>
        <taxon>Thelohanellus</taxon>
    </lineage>
</organism>
<evidence type="ECO:0000256" key="1">
    <source>
        <dbReference type="ARBA" id="ARBA00006678"/>
    </source>
</evidence>